<dbReference type="InterPro" id="IPR014284">
    <property type="entry name" value="RNA_pol_sigma-70_dom"/>
</dbReference>
<evidence type="ECO:0000256" key="2">
    <source>
        <dbReference type="ARBA" id="ARBA00023082"/>
    </source>
</evidence>
<dbReference type="GO" id="GO:0003677">
    <property type="term" value="F:DNA binding"/>
    <property type="evidence" value="ECO:0007669"/>
    <property type="project" value="UniProtKB-KW"/>
</dbReference>
<evidence type="ECO:0000256" key="4">
    <source>
        <dbReference type="ARBA" id="ARBA00023163"/>
    </source>
</evidence>
<feature type="non-terminal residue" evidence="6">
    <location>
        <position position="142"/>
    </location>
</feature>
<dbReference type="PANTHER" id="PTHR30376:SF3">
    <property type="entry name" value="RNA POLYMERASE SIGMA FACTOR RPOH"/>
    <property type="match status" value="1"/>
</dbReference>
<keyword evidence="4" id="KW-0804">Transcription</keyword>
<dbReference type="InterPro" id="IPR007627">
    <property type="entry name" value="RNA_pol_sigma70_r2"/>
</dbReference>
<dbReference type="AlphaFoldDB" id="A0A9D6Z433"/>
<organism evidence="6 7">
    <name type="scientific">Desulfomonile tiedjei</name>
    <dbReference type="NCBI Taxonomy" id="2358"/>
    <lineage>
        <taxon>Bacteria</taxon>
        <taxon>Pseudomonadati</taxon>
        <taxon>Thermodesulfobacteriota</taxon>
        <taxon>Desulfomonilia</taxon>
        <taxon>Desulfomonilales</taxon>
        <taxon>Desulfomonilaceae</taxon>
        <taxon>Desulfomonile</taxon>
    </lineage>
</organism>
<evidence type="ECO:0000259" key="5">
    <source>
        <dbReference type="PROSITE" id="PS00715"/>
    </source>
</evidence>
<dbReference type="NCBIfam" id="TIGR02937">
    <property type="entry name" value="sigma70-ECF"/>
    <property type="match status" value="1"/>
</dbReference>
<keyword evidence="3" id="KW-0238">DNA-binding</keyword>
<proteinExistence type="predicted"/>
<dbReference type="Gene3D" id="1.20.120.1810">
    <property type="match status" value="1"/>
</dbReference>
<gene>
    <name evidence="6" type="ORF">HY912_13485</name>
</gene>
<dbReference type="Proteomes" id="UP000807825">
    <property type="component" value="Unassembled WGS sequence"/>
</dbReference>
<dbReference type="InterPro" id="IPR013325">
    <property type="entry name" value="RNA_pol_sigma_r2"/>
</dbReference>
<comment type="caution">
    <text evidence="6">The sequence shown here is derived from an EMBL/GenBank/DDBJ whole genome shotgun (WGS) entry which is preliminary data.</text>
</comment>
<dbReference type="SUPFAM" id="SSF88946">
    <property type="entry name" value="Sigma2 domain of RNA polymerase sigma factors"/>
    <property type="match status" value="1"/>
</dbReference>
<accession>A0A9D6Z433</accession>
<dbReference type="InterPro" id="IPR000943">
    <property type="entry name" value="RNA_pol_sigma70"/>
</dbReference>
<evidence type="ECO:0000313" key="7">
    <source>
        <dbReference type="Proteomes" id="UP000807825"/>
    </source>
</evidence>
<dbReference type="InterPro" id="IPR050813">
    <property type="entry name" value="Sigma-70_Factor"/>
</dbReference>
<evidence type="ECO:0000256" key="1">
    <source>
        <dbReference type="ARBA" id="ARBA00023015"/>
    </source>
</evidence>
<dbReference type="Pfam" id="PF04542">
    <property type="entry name" value="Sigma70_r2"/>
    <property type="match status" value="1"/>
</dbReference>
<evidence type="ECO:0000256" key="3">
    <source>
        <dbReference type="ARBA" id="ARBA00023125"/>
    </source>
</evidence>
<dbReference type="PROSITE" id="PS00715">
    <property type="entry name" value="SIGMA70_1"/>
    <property type="match status" value="1"/>
</dbReference>
<keyword evidence="2" id="KW-0731">Sigma factor</keyword>
<dbReference type="GO" id="GO:0006352">
    <property type="term" value="P:DNA-templated transcription initiation"/>
    <property type="evidence" value="ECO:0007669"/>
    <property type="project" value="InterPro"/>
</dbReference>
<evidence type="ECO:0000313" key="6">
    <source>
        <dbReference type="EMBL" id="MBI5250500.1"/>
    </source>
</evidence>
<dbReference type="GO" id="GO:0016987">
    <property type="term" value="F:sigma factor activity"/>
    <property type="evidence" value="ECO:0007669"/>
    <property type="project" value="UniProtKB-KW"/>
</dbReference>
<reference evidence="6" key="1">
    <citation type="submission" date="2020-07" db="EMBL/GenBank/DDBJ databases">
        <title>Huge and variable diversity of episymbiotic CPR bacteria and DPANN archaea in groundwater ecosystems.</title>
        <authorList>
            <person name="He C.Y."/>
            <person name="Keren R."/>
            <person name="Whittaker M."/>
            <person name="Farag I.F."/>
            <person name="Doudna J."/>
            <person name="Cate J.H.D."/>
            <person name="Banfield J.F."/>
        </authorList>
    </citation>
    <scope>NUCLEOTIDE SEQUENCE</scope>
    <source>
        <strain evidence="6">NC_groundwater_1664_Pr3_B-0.1um_52_9</strain>
    </source>
</reference>
<name>A0A9D6Z433_9BACT</name>
<keyword evidence="1" id="KW-0805">Transcription regulation</keyword>
<dbReference type="EMBL" id="JACRDE010000350">
    <property type="protein sequence ID" value="MBI5250500.1"/>
    <property type="molecule type" value="Genomic_DNA"/>
</dbReference>
<feature type="domain" description="RNA polymerase sigma-70" evidence="5">
    <location>
        <begin position="71"/>
        <end position="84"/>
    </location>
</feature>
<protein>
    <submittedName>
        <fullName evidence="6">Sigma-70 family RNA polymerase sigma factor</fullName>
    </submittedName>
</protein>
<sequence>MNYPVAVSGFDSFLRQVRHIKPLSPEREYELTVNYKETGDRDAAHELVISHLPIVVKVAFQYRHYLLPVQDLVQEGSIGLMKALKRFDPYKGYRLVSFAIWWIKAYVRNFIIRSWSLVKLGTTQAQRKLFYRMGEIGEHADT</sequence>
<dbReference type="PANTHER" id="PTHR30376">
    <property type="entry name" value="SIGMA FACTOR RPOH HEAT SHOCK RELATED"/>
    <property type="match status" value="1"/>
</dbReference>
<dbReference type="PRINTS" id="PR00046">
    <property type="entry name" value="SIGMA70FCT"/>
</dbReference>